<proteinExistence type="predicted"/>
<dbReference type="EMBL" id="KZ857383">
    <property type="protein sequence ID" value="RDX55181.1"/>
    <property type="molecule type" value="Genomic_DNA"/>
</dbReference>
<reference evidence="3 4" key="1">
    <citation type="journal article" date="2018" name="Biotechnol. Biofuels">
        <title>Integrative visual omics of the white-rot fungus Polyporus brumalis exposes the biotechnological potential of its oxidative enzymes for delignifying raw plant biomass.</title>
        <authorList>
            <person name="Miyauchi S."/>
            <person name="Rancon A."/>
            <person name="Drula E."/>
            <person name="Hage H."/>
            <person name="Chaduli D."/>
            <person name="Favel A."/>
            <person name="Grisel S."/>
            <person name="Henrissat B."/>
            <person name="Herpoel-Gimbert I."/>
            <person name="Ruiz-Duenas F.J."/>
            <person name="Chevret D."/>
            <person name="Hainaut M."/>
            <person name="Lin J."/>
            <person name="Wang M."/>
            <person name="Pangilinan J."/>
            <person name="Lipzen A."/>
            <person name="Lesage-Meessen L."/>
            <person name="Navarro D."/>
            <person name="Riley R."/>
            <person name="Grigoriev I.V."/>
            <person name="Zhou S."/>
            <person name="Raouche S."/>
            <person name="Rosso M.N."/>
        </authorList>
    </citation>
    <scope>NUCLEOTIDE SEQUENCE [LARGE SCALE GENOMIC DNA]</scope>
    <source>
        <strain evidence="3 4">BRFM 1820</strain>
    </source>
</reference>
<sequence>MQLSFVVSAVAMAILSGVSVRAETHTIRFENKCGKGTPQLIQNGKVLSSGEDFVSNGPFSAAIAPVRLHHVLVRNFVTYSSTGECLLNGEKCTTLEMTLVDPTAPGSGSSTDISLIAPHAFNVPASFSYFGGCDRQGATCNSADCSTAFFNPNDNQVQVQCETTNVDLLITFCGDATQSTAFSDSGKSSKLSSSVFSHTSAAASTKSAVSHAASSTKVATSAVAAIATSASSSAPASKSSASASSAPKCRAGARRRRSAEEAEVAARASHRRHHARNMEAVRRAASH</sequence>
<gene>
    <name evidence="3" type="ORF">OH76DRAFT_1530223</name>
</gene>
<dbReference type="Proteomes" id="UP000256964">
    <property type="component" value="Unassembled WGS sequence"/>
</dbReference>
<feature type="signal peptide" evidence="2">
    <location>
        <begin position="1"/>
        <end position="24"/>
    </location>
</feature>
<accession>A0A371DRP3</accession>
<dbReference type="AlphaFoldDB" id="A0A371DRP3"/>
<evidence type="ECO:0000256" key="1">
    <source>
        <dbReference type="SAM" id="MobiDB-lite"/>
    </source>
</evidence>
<evidence type="ECO:0000256" key="2">
    <source>
        <dbReference type="SAM" id="SignalP"/>
    </source>
</evidence>
<keyword evidence="4" id="KW-1185">Reference proteome</keyword>
<dbReference type="STRING" id="139420.A0A371DRP3"/>
<feature type="compositionally biased region" description="Low complexity" evidence="1">
    <location>
        <begin position="234"/>
        <end position="246"/>
    </location>
</feature>
<evidence type="ECO:0008006" key="5">
    <source>
        <dbReference type="Google" id="ProtNLM"/>
    </source>
</evidence>
<feature type="compositionally biased region" description="Basic and acidic residues" evidence="1">
    <location>
        <begin position="276"/>
        <end position="287"/>
    </location>
</feature>
<dbReference type="OrthoDB" id="3342934at2759"/>
<organism evidence="3 4">
    <name type="scientific">Lentinus brumalis</name>
    <dbReference type="NCBI Taxonomy" id="2498619"/>
    <lineage>
        <taxon>Eukaryota</taxon>
        <taxon>Fungi</taxon>
        <taxon>Dikarya</taxon>
        <taxon>Basidiomycota</taxon>
        <taxon>Agaricomycotina</taxon>
        <taxon>Agaricomycetes</taxon>
        <taxon>Polyporales</taxon>
        <taxon>Polyporaceae</taxon>
        <taxon>Lentinus</taxon>
    </lineage>
</organism>
<name>A0A371DRP3_9APHY</name>
<feature type="region of interest" description="Disordered" evidence="1">
    <location>
        <begin position="234"/>
        <end position="287"/>
    </location>
</feature>
<evidence type="ECO:0000313" key="3">
    <source>
        <dbReference type="EMBL" id="RDX55181.1"/>
    </source>
</evidence>
<dbReference type="SUPFAM" id="SSF49870">
    <property type="entry name" value="Osmotin, thaumatin-like protein"/>
    <property type="match status" value="1"/>
</dbReference>
<dbReference type="InterPro" id="IPR037176">
    <property type="entry name" value="Osmotin/thaumatin-like_sf"/>
</dbReference>
<keyword evidence="2" id="KW-0732">Signal</keyword>
<evidence type="ECO:0000313" key="4">
    <source>
        <dbReference type="Proteomes" id="UP000256964"/>
    </source>
</evidence>
<protein>
    <recommendedName>
        <fullName evidence="5">Glycopeptide</fullName>
    </recommendedName>
</protein>
<feature type="chain" id="PRO_5016970286" description="Glycopeptide" evidence="2">
    <location>
        <begin position="25"/>
        <end position="287"/>
    </location>
</feature>